<dbReference type="NCBIfam" id="TIGR02543">
    <property type="entry name" value="List_Bact_rpt"/>
    <property type="match status" value="1"/>
</dbReference>
<proteinExistence type="predicted"/>
<comment type="subcellular location">
    <subcellularLocation>
        <location evidence="1">Cell envelope</location>
    </subcellularLocation>
</comment>
<protein>
    <recommendedName>
        <fullName evidence="3">Bacterial repeat domain-containing protein</fullName>
    </recommendedName>
</protein>
<evidence type="ECO:0000313" key="4">
    <source>
        <dbReference type="EMBL" id="PKY97921.1"/>
    </source>
</evidence>
<feature type="compositionally biased region" description="Low complexity" evidence="2">
    <location>
        <begin position="206"/>
        <end position="219"/>
    </location>
</feature>
<organism evidence="4 5">
    <name type="scientific">Actinomyces urogenitalis</name>
    <dbReference type="NCBI Taxonomy" id="103621"/>
    <lineage>
        <taxon>Bacteria</taxon>
        <taxon>Bacillati</taxon>
        <taxon>Actinomycetota</taxon>
        <taxon>Actinomycetes</taxon>
        <taxon>Actinomycetales</taxon>
        <taxon>Actinomycetaceae</taxon>
        <taxon>Actinomyces</taxon>
    </lineage>
</organism>
<dbReference type="Proteomes" id="UP000234778">
    <property type="component" value="Unassembled WGS sequence"/>
</dbReference>
<feature type="compositionally biased region" description="Low complexity" evidence="2">
    <location>
        <begin position="244"/>
        <end position="253"/>
    </location>
</feature>
<feature type="region of interest" description="Disordered" evidence="2">
    <location>
        <begin position="184"/>
        <end position="253"/>
    </location>
</feature>
<comment type="caution">
    <text evidence="4">The sequence shown here is derived from an EMBL/GenBank/DDBJ whole genome shotgun (WGS) entry which is preliminary data.</text>
</comment>
<dbReference type="InterPro" id="IPR013378">
    <property type="entry name" value="InlB-like_B-rpt"/>
</dbReference>
<feature type="domain" description="Bacterial repeat" evidence="3">
    <location>
        <begin position="57"/>
        <end position="124"/>
    </location>
</feature>
<gene>
    <name evidence="4" type="ORF">CYJ26_10295</name>
</gene>
<dbReference type="Gene3D" id="2.60.40.4270">
    <property type="entry name" value="Listeria-Bacteroides repeat domain"/>
    <property type="match status" value="3"/>
</dbReference>
<dbReference type="RefSeq" id="WP_006548059.1">
    <property type="nucleotide sequence ID" value="NZ_CP136961.1"/>
</dbReference>
<accession>A0A2I1KQK3</accession>
<name>A0A2I1KQK3_9ACTO</name>
<sequence>MTLPSADSLSRAGYVFAGWNTAADGSGTTYAAGSTIPAPADSSTLYATWTALPATITLNVGQGTLSGENTITSATGQAITLPDATQVTRTGYTLAGWADAEGTLVTSPYTVPAGGASLTAQWVAQSASIQINANGATGSVAPLTGVANGTVTLPGADALTREGYTFTGWNTAADGSGTSYAAGESVTLSATSRSTPSGRAAPPPMASATRPRPLRASPPLTRPPRLPPGPPPGPPWPAWPRPVPACSVASSPSPRWLAADWCSCGAIVRTEAQ</sequence>
<dbReference type="Pfam" id="PF09479">
    <property type="entry name" value="Flg_new"/>
    <property type="match status" value="2"/>
</dbReference>
<dbReference type="InterPro" id="IPR042229">
    <property type="entry name" value="Listeria/Bacterioides_rpt_sf"/>
</dbReference>
<dbReference type="AlphaFoldDB" id="A0A2I1KQK3"/>
<dbReference type="Pfam" id="PF18998">
    <property type="entry name" value="Flg_new_2"/>
    <property type="match status" value="1"/>
</dbReference>
<evidence type="ECO:0000259" key="3">
    <source>
        <dbReference type="Pfam" id="PF18998"/>
    </source>
</evidence>
<reference evidence="4 5" key="1">
    <citation type="submission" date="2017-12" db="EMBL/GenBank/DDBJ databases">
        <title>Phylogenetic diversity of female urinary microbiome.</title>
        <authorList>
            <person name="Thomas-White K."/>
            <person name="Wolfe A.J."/>
        </authorList>
    </citation>
    <scope>NUCLEOTIDE SEQUENCE [LARGE SCALE GENOMIC DNA]</scope>
    <source>
        <strain evidence="4 5">UMB0319</strain>
    </source>
</reference>
<dbReference type="GO" id="GO:0030313">
    <property type="term" value="C:cell envelope"/>
    <property type="evidence" value="ECO:0007669"/>
    <property type="project" value="UniProtKB-SubCell"/>
</dbReference>
<evidence type="ECO:0000256" key="1">
    <source>
        <dbReference type="ARBA" id="ARBA00004196"/>
    </source>
</evidence>
<dbReference type="EMBL" id="PKHA01000017">
    <property type="protein sequence ID" value="PKY97921.1"/>
    <property type="molecule type" value="Genomic_DNA"/>
</dbReference>
<dbReference type="GeneID" id="81709323"/>
<evidence type="ECO:0000256" key="2">
    <source>
        <dbReference type="SAM" id="MobiDB-lite"/>
    </source>
</evidence>
<feature type="compositionally biased region" description="Pro residues" evidence="2">
    <location>
        <begin position="220"/>
        <end position="243"/>
    </location>
</feature>
<evidence type="ECO:0000313" key="5">
    <source>
        <dbReference type="Proteomes" id="UP000234778"/>
    </source>
</evidence>
<feature type="compositionally biased region" description="Polar residues" evidence="2">
    <location>
        <begin position="186"/>
        <end position="197"/>
    </location>
</feature>
<dbReference type="InterPro" id="IPR044060">
    <property type="entry name" value="Bacterial_rp_domain"/>
</dbReference>